<dbReference type="PANTHER" id="PTHR22807">
    <property type="entry name" value="NOP2 YEAST -RELATED NOL1/NOP2/FMU SUN DOMAIN-CONTAINING"/>
    <property type="match status" value="1"/>
</dbReference>
<evidence type="ECO:0000313" key="8">
    <source>
        <dbReference type="Proteomes" id="UP000070080"/>
    </source>
</evidence>
<evidence type="ECO:0000256" key="1">
    <source>
        <dbReference type="ARBA" id="ARBA00022603"/>
    </source>
</evidence>
<accession>A0A133YH22</accession>
<keyword evidence="8" id="KW-1185">Reference proteome</keyword>
<feature type="binding site" evidence="5">
    <location>
        <position position="169"/>
    </location>
    <ligand>
        <name>S-adenosyl-L-methionine</name>
        <dbReference type="ChEBI" id="CHEBI:59789"/>
    </ligand>
</feature>
<gene>
    <name evidence="7" type="ORF">HMPREF1872_00157</name>
</gene>
<dbReference type="Proteomes" id="UP000070080">
    <property type="component" value="Unassembled WGS sequence"/>
</dbReference>
<name>A0A133YH22_9FIRM</name>
<dbReference type="OrthoDB" id="9810297at2"/>
<dbReference type="PANTHER" id="PTHR22807:SF30">
    <property type="entry name" value="28S RRNA (CYTOSINE(4447)-C(5))-METHYLTRANSFERASE-RELATED"/>
    <property type="match status" value="1"/>
</dbReference>
<dbReference type="Gene3D" id="3.40.50.150">
    <property type="entry name" value="Vaccinia Virus protein VP39"/>
    <property type="match status" value="1"/>
</dbReference>
<dbReference type="SUPFAM" id="SSF53335">
    <property type="entry name" value="S-adenosyl-L-methionine-dependent methyltransferases"/>
    <property type="match status" value="1"/>
</dbReference>
<dbReference type="STRING" id="1497955.HMPREF1872_00157"/>
<dbReference type="InterPro" id="IPR029063">
    <property type="entry name" value="SAM-dependent_MTases_sf"/>
</dbReference>
<proteinExistence type="inferred from homology"/>
<sequence>MNNLLTEFLAQLEQSLAEYVEAGFMADLASALARTGEVKRAIRLNFLKLQKQGPLVQMTKSFTRKEKMQAGLDFLNNWPEFAPFKGLWQAVPWADDGFYVPTIANDLIAKCQAYKLGLYYLQESSAMLPANLLHVEPNETVADFCAAPGGKSGKLASDLLGSGCLLSNDLALSRSKIMLRNLNELAVWHNVLVNADLNDLAKELKAYFSAVVLDVPCSGEGMIRREHKALQARMSKDPAAFHNLQLSLLEAAWQTLKRGGRLVYSTCTFNCAENEAVIYDFLHKYADASVLEAPEFMQKAAGLQSAFPYRGCQELTKGLRIFPQAGYGEGHFAILLQKQGDLELANQSWQDLHAYASKPKLTILQPKHKDEPKKGKASISKQLPTLTLTSKNLQKLLVEFVETTFEKEVAEQYVELFTKFPYFKLVGESVEWLIDLDSYGLAELNNKSKRASKIHVLSEGIWLGQIKLFKNGCKFTPSHNWALLFTTGQCQYEVKTSATDELYTKILEGKSLLKEDVSPYLASSWPTKTHYVLLTVDNYAACWLQLGQDFVKTLYPKQWLNSI</sequence>
<reference evidence="8" key="1">
    <citation type="submission" date="2016-01" db="EMBL/GenBank/DDBJ databases">
        <authorList>
            <person name="Mitreva M."/>
            <person name="Pepin K.H."/>
            <person name="Mihindukulasuriya K.A."/>
            <person name="Fulton R."/>
            <person name="Fronick C."/>
            <person name="O'Laughlin M."/>
            <person name="Miner T."/>
            <person name="Herter B."/>
            <person name="Rosa B.A."/>
            <person name="Cordes M."/>
            <person name="Tomlinson C."/>
            <person name="Wollam A."/>
            <person name="Palsikar V.B."/>
            <person name="Mardis E.R."/>
            <person name="Wilson R.K."/>
        </authorList>
    </citation>
    <scope>NUCLEOTIDE SEQUENCE [LARGE SCALE GENOMIC DNA]</scope>
    <source>
        <strain evidence="8">KA00274</strain>
    </source>
</reference>
<dbReference type="InterPro" id="IPR001678">
    <property type="entry name" value="MeTrfase_RsmB-F_NOP2_dom"/>
</dbReference>
<dbReference type="AlphaFoldDB" id="A0A133YH22"/>
<keyword evidence="3 5" id="KW-0949">S-adenosyl-L-methionine</keyword>
<evidence type="ECO:0000256" key="4">
    <source>
        <dbReference type="ARBA" id="ARBA00022884"/>
    </source>
</evidence>
<evidence type="ECO:0000313" key="7">
    <source>
        <dbReference type="EMBL" id="KXB42481.1"/>
    </source>
</evidence>
<dbReference type="Gene3D" id="3.30.70.1170">
    <property type="entry name" value="Sun protein, domain 3"/>
    <property type="match status" value="1"/>
</dbReference>
<dbReference type="CDD" id="cd02440">
    <property type="entry name" value="AdoMet_MTases"/>
    <property type="match status" value="1"/>
</dbReference>
<dbReference type="PROSITE" id="PS51686">
    <property type="entry name" value="SAM_MT_RSMB_NOP"/>
    <property type="match status" value="1"/>
</dbReference>
<feature type="binding site" evidence="5">
    <location>
        <position position="214"/>
    </location>
    <ligand>
        <name>S-adenosyl-L-methionine</name>
        <dbReference type="ChEBI" id="CHEBI:59789"/>
    </ligand>
</feature>
<protein>
    <submittedName>
        <fullName evidence="7">NOL1/NOP2/sun family protein</fullName>
    </submittedName>
</protein>
<evidence type="ECO:0000256" key="2">
    <source>
        <dbReference type="ARBA" id="ARBA00022679"/>
    </source>
</evidence>
<comment type="caution">
    <text evidence="7">The sequence shown here is derived from an EMBL/GenBank/DDBJ whole genome shotgun (WGS) entry which is preliminary data.</text>
</comment>
<dbReference type="PRINTS" id="PR02008">
    <property type="entry name" value="RCMTFAMILY"/>
</dbReference>
<organism evidence="7 8">
    <name type="scientific">Amygdalobacter nucleatus</name>
    <dbReference type="NCBI Taxonomy" id="3029274"/>
    <lineage>
        <taxon>Bacteria</taxon>
        <taxon>Bacillati</taxon>
        <taxon>Bacillota</taxon>
        <taxon>Clostridia</taxon>
        <taxon>Eubacteriales</taxon>
        <taxon>Oscillospiraceae</taxon>
        <taxon>Amygdalobacter</taxon>
    </lineage>
</organism>
<feature type="domain" description="SAM-dependent MTase RsmB/NOP-type" evidence="6">
    <location>
        <begin position="30"/>
        <end position="339"/>
    </location>
</feature>
<dbReference type="InterPro" id="IPR049560">
    <property type="entry name" value="MeTrfase_RsmB-F_NOP2_cat"/>
</dbReference>
<dbReference type="InterPro" id="IPR023267">
    <property type="entry name" value="RCMT"/>
</dbReference>
<feature type="active site" description="Nucleophile" evidence="5">
    <location>
        <position position="267"/>
    </location>
</feature>
<evidence type="ECO:0000256" key="5">
    <source>
        <dbReference type="PROSITE-ProRule" id="PRU01023"/>
    </source>
</evidence>
<keyword evidence="1 5" id="KW-0489">Methyltransferase</keyword>
<keyword evidence="4 5" id="KW-0694">RNA-binding</keyword>
<dbReference type="GO" id="GO:0008173">
    <property type="term" value="F:RNA methyltransferase activity"/>
    <property type="evidence" value="ECO:0007669"/>
    <property type="project" value="InterPro"/>
</dbReference>
<keyword evidence="2 5" id="KW-0808">Transferase</keyword>
<dbReference type="GO" id="GO:0001510">
    <property type="term" value="P:RNA methylation"/>
    <property type="evidence" value="ECO:0007669"/>
    <property type="project" value="InterPro"/>
</dbReference>
<dbReference type="Pfam" id="PF01189">
    <property type="entry name" value="Methyltr_RsmB-F"/>
    <property type="match status" value="1"/>
</dbReference>
<dbReference type="RefSeq" id="WP_066712494.1">
    <property type="nucleotide sequence ID" value="NZ_CP118869.1"/>
</dbReference>
<dbReference type="GO" id="GO:0003723">
    <property type="term" value="F:RNA binding"/>
    <property type="evidence" value="ECO:0007669"/>
    <property type="project" value="UniProtKB-UniRule"/>
</dbReference>
<evidence type="ECO:0000259" key="6">
    <source>
        <dbReference type="PROSITE" id="PS51686"/>
    </source>
</evidence>
<feature type="binding site" evidence="5">
    <location>
        <begin position="145"/>
        <end position="151"/>
    </location>
    <ligand>
        <name>S-adenosyl-L-methionine</name>
        <dbReference type="ChEBI" id="CHEBI:59789"/>
    </ligand>
</feature>
<comment type="similarity">
    <text evidence="5">Belongs to the class I-like SAM-binding methyltransferase superfamily. RsmB/NOP family.</text>
</comment>
<evidence type="ECO:0000256" key="3">
    <source>
        <dbReference type="ARBA" id="ARBA00022691"/>
    </source>
</evidence>
<dbReference type="EMBL" id="LSCV01000002">
    <property type="protein sequence ID" value="KXB42481.1"/>
    <property type="molecule type" value="Genomic_DNA"/>
</dbReference>
<feature type="binding site" evidence="5">
    <location>
        <position position="196"/>
    </location>
    <ligand>
        <name>S-adenosyl-L-methionine</name>
        <dbReference type="ChEBI" id="CHEBI:59789"/>
    </ligand>
</feature>